<dbReference type="Proteomes" id="UP000007129">
    <property type="component" value="Unassembled WGS sequence"/>
</dbReference>
<name>K2S707_MACPH</name>
<protein>
    <submittedName>
        <fullName evidence="1">Uncharacterized protein</fullName>
    </submittedName>
</protein>
<accession>K2S707</accession>
<evidence type="ECO:0000313" key="1">
    <source>
        <dbReference type="EMBL" id="EKG12655.1"/>
    </source>
</evidence>
<dbReference type="HOGENOM" id="CLU_1678248_0_0_1"/>
<gene>
    <name evidence="1" type="ORF">MPH_10199</name>
</gene>
<reference evidence="1 2" key="1">
    <citation type="journal article" date="2012" name="BMC Genomics">
        <title>Tools to kill: Genome of one of the most destructive plant pathogenic fungi Macrophomina phaseolina.</title>
        <authorList>
            <person name="Islam M.S."/>
            <person name="Haque M.S."/>
            <person name="Islam M.M."/>
            <person name="Emdad E.M."/>
            <person name="Halim A."/>
            <person name="Hossen Q.M.M."/>
            <person name="Hossain M.Z."/>
            <person name="Ahmed B."/>
            <person name="Rahim S."/>
            <person name="Rahman M.S."/>
            <person name="Alam M.M."/>
            <person name="Hou S."/>
            <person name="Wan X."/>
            <person name="Saito J.A."/>
            <person name="Alam M."/>
        </authorList>
    </citation>
    <scope>NUCLEOTIDE SEQUENCE [LARGE SCALE GENOMIC DNA]</scope>
    <source>
        <strain evidence="1 2">MS6</strain>
    </source>
</reference>
<sequence>MPFEFYLTKALLSAPVFCGSPALVCLVRFSCFQTVRALVRILGNQHFNGNLSAHPDFLQPALEGDVSRLHWKLLERDISTVSVRDVPERMYGGMFGLRRPKGARDAVRSAVGRRSSGPWLVEKLPLIPALLDAFECAALASPTFLRHIACIALAHGA</sequence>
<dbReference type="InParanoid" id="K2S707"/>
<dbReference type="VEuPathDB" id="FungiDB:MPH_10199"/>
<comment type="caution">
    <text evidence="1">The sequence shown here is derived from an EMBL/GenBank/DDBJ whole genome shotgun (WGS) entry which is preliminary data.</text>
</comment>
<dbReference type="AlphaFoldDB" id="K2S707"/>
<organism evidence="1 2">
    <name type="scientific">Macrophomina phaseolina (strain MS6)</name>
    <name type="common">Charcoal rot fungus</name>
    <dbReference type="NCBI Taxonomy" id="1126212"/>
    <lineage>
        <taxon>Eukaryota</taxon>
        <taxon>Fungi</taxon>
        <taxon>Dikarya</taxon>
        <taxon>Ascomycota</taxon>
        <taxon>Pezizomycotina</taxon>
        <taxon>Dothideomycetes</taxon>
        <taxon>Dothideomycetes incertae sedis</taxon>
        <taxon>Botryosphaeriales</taxon>
        <taxon>Botryosphaeriaceae</taxon>
        <taxon>Macrophomina</taxon>
    </lineage>
</organism>
<dbReference type="EMBL" id="AHHD01000443">
    <property type="protein sequence ID" value="EKG12655.1"/>
    <property type="molecule type" value="Genomic_DNA"/>
</dbReference>
<proteinExistence type="predicted"/>
<evidence type="ECO:0000313" key="2">
    <source>
        <dbReference type="Proteomes" id="UP000007129"/>
    </source>
</evidence>